<keyword evidence="2" id="KW-0853">WD repeat</keyword>
<dbReference type="EMBL" id="MU001682">
    <property type="protein sequence ID" value="KAF2456805.1"/>
    <property type="molecule type" value="Genomic_DNA"/>
</dbReference>
<dbReference type="AlphaFoldDB" id="A0A6A6NYG0"/>
<comment type="catalytic activity">
    <reaction evidence="7">
        <text>diphthine methyl ester-[translation elongation factor 2] + H2O = diphthine-[translation elongation factor 2] + methanol + H(+)</text>
        <dbReference type="Rhea" id="RHEA:42656"/>
        <dbReference type="Rhea" id="RHEA-COMP:10172"/>
        <dbReference type="Rhea" id="RHEA-COMP:10173"/>
        <dbReference type="ChEBI" id="CHEBI:15377"/>
        <dbReference type="ChEBI" id="CHEBI:15378"/>
        <dbReference type="ChEBI" id="CHEBI:17790"/>
        <dbReference type="ChEBI" id="CHEBI:79005"/>
        <dbReference type="ChEBI" id="CHEBI:82696"/>
        <dbReference type="EC" id="3.1.1.97"/>
    </reaction>
</comment>
<dbReference type="PANTHER" id="PTHR46042">
    <property type="entry name" value="DIPHTHINE METHYLTRANSFERASE"/>
    <property type="match status" value="1"/>
</dbReference>
<sequence>MAAIASLQSLTLDLPPSCVEFDPFHPELFVVGTYHLEPSKNVDEANDKVEEGSSQTRRGSISLFRLNRNEISVLQTVPTPSAILDLHFSPHKAERGFMMAVTSTGSLMTFKVSSGSGTTPRLDHIQSYQLYSPNVLILSFAFHPQYSGLIGMSLSTGQICLCDRFCDASQEMRPEASDWNQPMEITAHDLEAWTIAFSPSGDVFSGGDDSALKLCRIAQGSPPPADRLVETSASSKYTYQASWTDHKIHSAGVTTILPLGDDMVVTGSYDEYLRLLKVPAYGRREVLAEACLGGGVWRLRLAETCMQMCSPDEYVLLASCMHAGARIVKLARSSSRGWTVEVLATFEEHRSMNYGSDTQASTESSGRVISCSFYDKLLCLWQYM</sequence>
<dbReference type="InterPro" id="IPR036322">
    <property type="entry name" value="WD40_repeat_dom_sf"/>
</dbReference>
<dbReference type="InterPro" id="IPR052415">
    <property type="entry name" value="Diphthine_MTase"/>
</dbReference>
<dbReference type="GO" id="GO:0061685">
    <property type="term" value="F:diphthine methylesterase activity"/>
    <property type="evidence" value="ECO:0007669"/>
    <property type="project" value="UniProtKB-EC"/>
</dbReference>
<dbReference type="InterPro" id="IPR001680">
    <property type="entry name" value="WD40_rpt"/>
</dbReference>
<organism evidence="8 9">
    <name type="scientific">Lineolata rhizophorae</name>
    <dbReference type="NCBI Taxonomy" id="578093"/>
    <lineage>
        <taxon>Eukaryota</taxon>
        <taxon>Fungi</taxon>
        <taxon>Dikarya</taxon>
        <taxon>Ascomycota</taxon>
        <taxon>Pezizomycotina</taxon>
        <taxon>Dothideomycetes</taxon>
        <taxon>Dothideomycetes incertae sedis</taxon>
        <taxon>Lineolatales</taxon>
        <taxon>Lineolataceae</taxon>
        <taxon>Lineolata</taxon>
    </lineage>
</organism>
<dbReference type="PANTHER" id="PTHR46042:SF1">
    <property type="entry name" value="DIPHTHINE METHYLTRANSFERASE"/>
    <property type="match status" value="1"/>
</dbReference>
<name>A0A6A6NYG0_9PEZI</name>
<evidence type="ECO:0000313" key="9">
    <source>
        <dbReference type="Proteomes" id="UP000799766"/>
    </source>
</evidence>
<reference evidence="8" key="1">
    <citation type="journal article" date="2020" name="Stud. Mycol.">
        <title>101 Dothideomycetes genomes: a test case for predicting lifestyles and emergence of pathogens.</title>
        <authorList>
            <person name="Haridas S."/>
            <person name="Albert R."/>
            <person name="Binder M."/>
            <person name="Bloem J."/>
            <person name="Labutti K."/>
            <person name="Salamov A."/>
            <person name="Andreopoulos B."/>
            <person name="Baker S."/>
            <person name="Barry K."/>
            <person name="Bills G."/>
            <person name="Bluhm B."/>
            <person name="Cannon C."/>
            <person name="Castanera R."/>
            <person name="Culley D."/>
            <person name="Daum C."/>
            <person name="Ezra D."/>
            <person name="Gonzalez J."/>
            <person name="Henrissat B."/>
            <person name="Kuo A."/>
            <person name="Liang C."/>
            <person name="Lipzen A."/>
            <person name="Lutzoni F."/>
            <person name="Magnuson J."/>
            <person name="Mondo S."/>
            <person name="Nolan M."/>
            <person name="Ohm R."/>
            <person name="Pangilinan J."/>
            <person name="Park H.-J."/>
            <person name="Ramirez L."/>
            <person name="Alfaro M."/>
            <person name="Sun H."/>
            <person name="Tritt A."/>
            <person name="Yoshinaga Y."/>
            <person name="Zwiers L.-H."/>
            <person name="Turgeon B."/>
            <person name="Goodwin S."/>
            <person name="Spatafora J."/>
            <person name="Crous P."/>
            <person name="Grigoriev I."/>
        </authorList>
    </citation>
    <scope>NUCLEOTIDE SEQUENCE</scope>
    <source>
        <strain evidence="8">ATCC 16933</strain>
    </source>
</reference>
<dbReference type="InterPro" id="IPR015943">
    <property type="entry name" value="WD40/YVTN_repeat-like_dom_sf"/>
</dbReference>
<protein>
    <recommendedName>
        <fullName evidence="6">methylated diphthine methylhydrolase</fullName>
        <ecNumber evidence="6">3.1.1.97</ecNumber>
    </recommendedName>
</protein>
<keyword evidence="4" id="KW-0378">Hydrolase</keyword>
<comment type="pathway">
    <text evidence="1">Protein modification; peptidyl-diphthamide biosynthesis.</text>
</comment>
<accession>A0A6A6NYG0</accession>
<evidence type="ECO:0000256" key="7">
    <source>
        <dbReference type="ARBA" id="ARBA00047551"/>
    </source>
</evidence>
<keyword evidence="9" id="KW-1185">Reference proteome</keyword>
<evidence type="ECO:0000256" key="1">
    <source>
        <dbReference type="ARBA" id="ARBA00005156"/>
    </source>
</evidence>
<proteinExistence type="inferred from homology"/>
<dbReference type="EC" id="3.1.1.97" evidence="6"/>
<evidence type="ECO:0000256" key="2">
    <source>
        <dbReference type="ARBA" id="ARBA00022574"/>
    </source>
</evidence>
<evidence type="ECO:0000313" key="8">
    <source>
        <dbReference type="EMBL" id="KAF2456805.1"/>
    </source>
</evidence>
<dbReference type="Pfam" id="PF00400">
    <property type="entry name" value="WD40"/>
    <property type="match status" value="1"/>
</dbReference>
<dbReference type="SUPFAM" id="SSF50978">
    <property type="entry name" value="WD40 repeat-like"/>
    <property type="match status" value="1"/>
</dbReference>
<gene>
    <name evidence="8" type="ORF">BDY21DRAFT_386230</name>
</gene>
<dbReference type="SMART" id="SM00320">
    <property type="entry name" value="WD40"/>
    <property type="match status" value="3"/>
</dbReference>
<dbReference type="GO" id="GO:0005737">
    <property type="term" value="C:cytoplasm"/>
    <property type="evidence" value="ECO:0007669"/>
    <property type="project" value="TreeGrafter"/>
</dbReference>
<evidence type="ECO:0000256" key="3">
    <source>
        <dbReference type="ARBA" id="ARBA00022737"/>
    </source>
</evidence>
<comment type="similarity">
    <text evidence="5">Belongs to the DPH7 family.</text>
</comment>
<dbReference type="OrthoDB" id="1930760at2759"/>
<dbReference type="Gene3D" id="2.130.10.10">
    <property type="entry name" value="YVTN repeat-like/Quinoprotein amine dehydrogenase"/>
    <property type="match status" value="1"/>
</dbReference>
<keyword evidence="3" id="KW-0677">Repeat</keyword>
<evidence type="ECO:0000256" key="6">
    <source>
        <dbReference type="ARBA" id="ARBA00039131"/>
    </source>
</evidence>
<dbReference type="Proteomes" id="UP000799766">
    <property type="component" value="Unassembled WGS sequence"/>
</dbReference>
<evidence type="ECO:0000256" key="4">
    <source>
        <dbReference type="ARBA" id="ARBA00022801"/>
    </source>
</evidence>
<evidence type="ECO:0000256" key="5">
    <source>
        <dbReference type="ARBA" id="ARBA00038092"/>
    </source>
</evidence>
<dbReference type="GO" id="GO:0017183">
    <property type="term" value="P:protein histidyl modification to diphthamide"/>
    <property type="evidence" value="ECO:0007669"/>
    <property type="project" value="TreeGrafter"/>
</dbReference>